<reference evidence="4 5" key="1">
    <citation type="submission" date="2016-10" db="EMBL/GenBank/DDBJ databases">
        <authorList>
            <person name="de Groot N.N."/>
        </authorList>
    </citation>
    <scope>NUCLEOTIDE SEQUENCE [LARGE SCALE GENOMIC DNA]</scope>
    <source>
        <strain evidence="3 4">CGMCC 1.9095</strain>
        <strain evidence="2 5">DSM 22558</strain>
    </source>
</reference>
<dbReference type="STRING" id="653930.SAMN05216589_2297"/>
<dbReference type="Proteomes" id="UP000186599">
    <property type="component" value="Unassembled WGS sequence"/>
</dbReference>
<keyword evidence="1" id="KW-1133">Transmembrane helix</keyword>
<protein>
    <submittedName>
        <fullName evidence="3">Low affinity Fe/Cu permease</fullName>
    </submittedName>
</protein>
<evidence type="ECO:0000256" key="1">
    <source>
        <dbReference type="SAM" id="Phobius"/>
    </source>
</evidence>
<accession>A0A1I4N3P2</accession>
<dbReference type="EMBL" id="FOGN01000004">
    <property type="protein sequence ID" value="SES10372.1"/>
    <property type="molecule type" value="Genomic_DNA"/>
</dbReference>
<proteinExistence type="predicted"/>
<evidence type="ECO:0000313" key="4">
    <source>
        <dbReference type="Proteomes" id="UP000186599"/>
    </source>
</evidence>
<organism evidence="3 4">
    <name type="scientific">Halopseudomonas bauzanensis</name>
    <dbReference type="NCBI Taxonomy" id="653930"/>
    <lineage>
        <taxon>Bacteria</taxon>
        <taxon>Pseudomonadati</taxon>
        <taxon>Pseudomonadota</taxon>
        <taxon>Gammaproteobacteria</taxon>
        <taxon>Pseudomonadales</taxon>
        <taxon>Pseudomonadaceae</taxon>
        <taxon>Halopseudomonas</taxon>
    </lineage>
</organism>
<evidence type="ECO:0000313" key="5">
    <source>
        <dbReference type="Proteomes" id="UP000186904"/>
    </source>
</evidence>
<feature type="transmembrane region" description="Helical" evidence="1">
    <location>
        <begin position="38"/>
        <end position="58"/>
    </location>
</feature>
<evidence type="ECO:0000313" key="3">
    <source>
        <dbReference type="EMBL" id="SFM09860.1"/>
    </source>
</evidence>
<gene>
    <name evidence="3" type="ORF">SAMN04487855_2296</name>
    <name evidence="2" type="ORF">SAMN05216589_2297</name>
</gene>
<keyword evidence="4" id="KW-1185">Reference proteome</keyword>
<name>A0A1I4N3P2_9GAMM</name>
<dbReference type="InterPro" id="IPR007251">
    <property type="entry name" value="Iron_permease_Fet4"/>
</dbReference>
<dbReference type="Proteomes" id="UP000186904">
    <property type="component" value="Unassembled WGS sequence"/>
</dbReference>
<dbReference type="EMBL" id="FOUA01000004">
    <property type="protein sequence ID" value="SFM09860.1"/>
    <property type="molecule type" value="Genomic_DNA"/>
</dbReference>
<dbReference type="GO" id="GO:0055085">
    <property type="term" value="P:transmembrane transport"/>
    <property type="evidence" value="ECO:0007669"/>
    <property type="project" value="InterPro"/>
</dbReference>
<evidence type="ECO:0000313" key="2">
    <source>
        <dbReference type="EMBL" id="SES10372.1"/>
    </source>
</evidence>
<dbReference type="AlphaFoldDB" id="A0A1I4N3P2"/>
<sequence length="141" mass="15921">MTEQWSINYRHNTHGAQMTKKGIFECASQWLADKAGSAPAFTLAIAGIAVWAASGPLWGFNDTWQLIINTSTTIVTFLMVFLIQNTQNRDTDEIHIKLDELLHATRGAHDHLLSLEDRNAKELKALREEYVELGRKNGDQQ</sequence>
<dbReference type="Pfam" id="PF04120">
    <property type="entry name" value="Iron_permease"/>
    <property type="match status" value="1"/>
</dbReference>
<keyword evidence="1" id="KW-0812">Transmembrane</keyword>
<feature type="transmembrane region" description="Helical" evidence="1">
    <location>
        <begin position="64"/>
        <end position="83"/>
    </location>
</feature>
<keyword evidence="1" id="KW-0472">Membrane</keyword>